<keyword evidence="3" id="KW-1185">Reference proteome</keyword>
<accession>A0A6H1U1P0</accession>
<protein>
    <submittedName>
        <fullName evidence="2">DUF262 domain-containing protein</fullName>
    </submittedName>
</protein>
<dbReference type="PANTHER" id="PTHR37292">
    <property type="entry name" value="VNG6097C"/>
    <property type="match status" value="1"/>
</dbReference>
<dbReference type="EMBL" id="CP051167">
    <property type="protein sequence ID" value="QIZ71943.1"/>
    <property type="molecule type" value="Genomic_DNA"/>
</dbReference>
<evidence type="ECO:0000259" key="1">
    <source>
        <dbReference type="Pfam" id="PF03235"/>
    </source>
</evidence>
<dbReference type="Proteomes" id="UP000500857">
    <property type="component" value="Chromosome"/>
</dbReference>
<feature type="domain" description="GmrSD restriction endonucleases N-terminal" evidence="1">
    <location>
        <begin position="8"/>
        <end position="214"/>
    </location>
</feature>
<dbReference type="PANTHER" id="PTHR37292:SF2">
    <property type="entry name" value="DUF262 DOMAIN-CONTAINING PROTEIN"/>
    <property type="match status" value="1"/>
</dbReference>
<dbReference type="AlphaFoldDB" id="A0A6H1U1P0"/>
<dbReference type="Pfam" id="PF03235">
    <property type="entry name" value="GmrSD_N"/>
    <property type="match status" value="1"/>
</dbReference>
<organism evidence="2 3">
    <name type="scientific">Oxynema aestuarii AP17</name>
    <dbReference type="NCBI Taxonomy" id="2064643"/>
    <lineage>
        <taxon>Bacteria</taxon>
        <taxon>Bacillati</taxon>
        <taxon>Cyanobacteriota</taxon>
        <taxon>Cyanophyceae</taxon>
        <taxon>Oscillatoriophycideae</taxon>
        <taxon>Oscillatoriales</taxon>
        <taxon>Oscillatoriaceae</taxon>
        <taxon>Oxynema</taxon>
        <taxon>Oxynema aestuarii</taxon>
    </lineage>
</organism>
<evidence type="ECO:0000313" key="2">
    <source>
        <dbReference type="EMBL" id="QIZ71943.1"/>
    </source>
</evidence>
<name>A0A6H1U1P0_9CYAN</name>
<dbReference type="KEGG" id="oxy:HCG48_16275"/>
<sequence>MAETYYFINDLIQDIQRGRIRIPSFQRGFVWEQNRVSYFIDSIYRGFPFGSILLWRTKNPLRTERNLGPYKLLNSDLEYPIDYVLDGQQRITSIFGIFQNTLSPEENQETNWTNLFFEIESEDTVPFKYLEDSENYDTNKFFPLKYVFNSSKYRKATRSLDEDLAEKIDGLVDRFQKARIPIERFENEEKKYVATVFERINRQKIDLNTFDLLSVWNWSEEFDLQEQFKELSEELESFGFKDIGSDLLLKCCSAAIMSSVNPEAFLDLPGDTVRQEFEKIKNGIFNAIDFLKVNFNIFSIKLLPMENILVVLTCFFASSSKEYPLSSEQCTILIRWFWRSCFSQRYSRGGVKVADTDLQEVEKLKNGNPSELGNFSVTIEPTYFLNTRFYMSSIATRTFILLLAQNEPLNMISSSKITLTDVLSKGNKNEFHHIFPKAYLERKRCDKKDINCLANFCMLSRSDNNTIKDSPPSDYCQNKMSKDVGEREKILESNFCSITEMLNDDFNTFLKKRAELLCNKAIELCQ</sequence>
<dbReference type="RefSeq" id="WP_168570094.1">
    <property type="nucleotide sequence ID" value="NZ_CP051167.1"/>
</dbReference>
<evidence type="ECO:0000313" key="3">
    <source>
        <dbReference type="Proteomes" id="UP000500857"/>
    </source>
</evidence>
<reference evidence="2 3" key="1">
    <citation type="submission" date="2020-04" db="EMBL/GenBank/DDBJ databases">
        <authorList>
            <person name="Basu S."/>
            <person name="Maruthanayagam V."/>
            <person name="Chakraborty S."/>
            <person name="Pramanik A."/>
            <person name="Mukherjee J."/>
            <person name="Brink B."/>
        </authorList>
    </citation>
    <scope>NUCLEOTIDE SEQUENCE [LARGE SCALE GENOMIC DNA]</scope>
    <source>
        <strain evidence="2 3">AP17</strain>
    </source>
</reference>
<dbReference type="InterPro" id="IPR004919">
    <property type="entry name" value="GmrSD_N"/>
</dbReference>
<proteinExistence type="predicted"/>
<gene>
    <name evidence="2" type="ORF">HCG48_16275</name>
</gene>